<dbReference type="PATRIC" id="fig|1359194.3.peg.107"/>
<comment type="caution">
    <text evidence="2">The sequence shown here is derived from an EMBL/GenBank/DDBJ whole genome shotgun (WGS) entry which is preliminary data.</text>
</comment>
<sequence length="2011" mass="228367">MKQLRVLLTHINKLHKENIDSLTDSLEKITTKTATACSSKQKRSTDPCTKFKPLYQPLPDNEHIINQYLDYAFMVEPKQSHNLKYITNLSKLLDETKENHSKVEQRKLDLLSRKASNFRKKYIDENSLKAISKKDFPKQLPALYSNGEHTILLFKENNQYKLYSKSINYNEIFTLKADLTYPEFSSFIKQFFSANGINLHHNCYVLANPLPKKAVNQLNLNPNQISTDYQELLKGKVPGIKNFSEKEILDLSGYNFQNKDIKKLTKINLNKVKTLILDNNNIGMNGLEAILYSGNFPNLKELSIRNNKLDIKDALSLINLNKLPILDISQNKFSLQAIEQFSLLENSKIQIVTGKDYDQLKYQIGQYGGYDKYLESVHIQEIMPNIHSKQYGKALGNKLLNAAGHIQLINSLHSISQTCVQDDATKECMLGLAGFSYSFLSQPIENIAVKYTIKSLNNAGNIASKLTRFKFIKPEFIIKVGAGKYAVKFAKGAAGAIAGAFDIVDITLASVKLNECLSAIDTKCSDKEIRDSIASITFSSVSFISGIVFVANPIAGIVVGTVLMIGQGIYNGVSNIIEYEEKYDTTHNENWSIFWRSFLSYPMHEDITELAACVKYIDKLTEQAFANFQALSNNIDIVAYGFGLGEIFLETVKVKEIVTPGPLVKPNLISKNYREVEVEKTNTKLCSSSSVIDMSKPHNKKYSLSRFLPKKRSEADMICLPKKTNNNYEYSEESNNSKDSKYYCENAVVIQSQANSFSKNPKIIYDLAYIKSGYIIGSNEWNNIFYIHEGNSTLRGGKNTTNHFAFLEKNFTGRIKFAYNSTNIIDISKLSNEDIKISWNSAVPISGLMNIRFGNGKSTIWAEQIDEKIKINIYGSRNNTDTVICDTNDLVSKSKLQSPILVNTGGANNSFYPDKIKNCNDVVVWPNSNISGEVGKYLFYIKTSGFGDYNTKSEIDVKGNVTVTFPDIVLLKDCQKIYYSKEDDILYFDISPWGNDKIFTLKLKNYQNTNYILFDKYGTHVIPKLSNNEIINRFELDVRYPNQDDKRIVQELQNLSQYQKYLKKITSSKEGYKILTVMEIPFFSPDIEDYNKILQLDSDNKKNIILGSDGKDIISLNKQVIYAQGNEKGDIHIAEFLLWYSKFYINNKATDQELDVLYIPYSISSMEIANISNSLKLKITNQEKNSIKIVDVLDYFKGAEYQHLMLLDEEYNGFIPFNTPKTGLILAPFYRASNTKNVFLVSSDTKLAVIEDTNYEIYRKDYDLIFLTTNRLIGLQASIVLKDFYSDHESWKNFKFYKYNKAIDYKNPIKLPHINQDILTLNHKNLNNPDIFTVYNFDFTQDEEIFHNIEDIYTDSHPTPEENKKIGIVRFWNINPNDITVERQSEDMVLKHVNGYELIISKVYSDTYASHIDIFEFWGLEELLEPIIIYHNSDYSFQFQLLQAGIVQEAYIHIDKLGNKANCLDINELKYLIALENIKNVSTAKALGFASLLEQMQYLQNYNLIPNDLIKLKDCINDKLLSQYKFILHESLPLKSISKEKVAEYRKAIEQISFSSTSVIEFIDSLINTAQTMHQIRYNHYSKTEFNIDEASYHAEFLTSGASKSGSFINNIIGSIREGINSISNIYHSKQQPKNDIFIGEKYVSLNGENIASLSSSIIVEENNVWKQYNSYQGCHHVAGPFKQHIVRSIDGQNEVNMVIRNDSSGGCANVYYNTPIKELPAWAKVCKKPQNLAEILSLPYDRNNHISTLNQNASTIIQIGNSCEIVKNTFGFLDNDNPSLKVIIPVTGTVVYVASLLPSVNLYNLPIHLIPSILSSIKDYMEDKSYMNGVIIAGKVAIVGLSAVNPLTQLAFSAYTIGSAIYSKLPQDSSTKLTIASGGAVAIIYSDISFIVDVSKEIVDINKGLNNLQFVSTALNTCKVVFPYLKSLYNKITKTNNVSENLWANGLCNLIKNIQKFPLSSQDQNSLNEISKNLPTELPEIKTTWTELLEIKDRYEKAQHDELEVLGEVM</sequence>
<protein>
    <submittedName>
        <fullName evidence="2">Uncharacterized protein</fullName>
    </submittedName>
</protein>
<proteinExistence type="predicted"/>
<keyword evidence="1" id="KW-0175">Coiled coil</keyword>
<evidence type="ECO:0000313" key="3">
    <source>
        <dbReference type="Proteomes" id="UP000033689"/>
    </source>
</evidence>
<feature type="coiled-coil region" evidence="1">
    <location>
        <begin position="86"/>
        <end position="113"/>
    </location>
</feature>
<organism evidence="2 3">
    <name type="scientific">Rickettsia bellii str. RML Mogi</name>
    <dbReference type="NCBI Taxonomy" id="1359194"/>
    <lineage>
        <taxon>Bacteria</taxon>
        <taxon>Pseudomonadati</taxon>
        <taxon>Pseudomonadota</taxon>
        <taxon>Alphaproteobacteria</taxon>
        <taxon>Rickettsiales</taxon>
        <taxon>Rickettsiaceae</taxon>
        <taxon>Rickettsieae</taxon>
        <taxon>Rickettsia</taxon>
        <taxon>belli group</taxon>
    </lineage>
</organism>
<name>A0A0F3QG26_RICBE</name>
<accession>A0A0F3QG26</accession>
<dbReference type="RefSeq" id="WP_156145449.1">
    <property type="nucleotide sequence ID" value="NZ_LAOJ01000001.1"/>
</dbReference>
<evidence type="ECO:0000313" key="2">
    <source>
        <dbReference type="EMBL" id="KJV91503.1"/>
    </source>
</evidence>
<dbReference type="InterPro" id="IPR032675">
    <property type="entry name" value="LRR_dom_sf"/>
</dbReference>
<gene>
    <name evidence="2" type="ORF">RBEMOGI_0108</name>
</gene>
<dbReference type="EMBL" id="LAOJ01000001">
    <property type="protein sequence ID" value="KJV91503.1"/>
    <property type="molecule type" value="Genomic_DNA"/>
</dbReference>
<dbReference type="Proteomes" id="UP000033689">
    <property type="component" value="Unassembled WGS sequence"/>
</dbReference>
<evidence type="ECO:0000256" key="1">
    <source>
        <dbReference type="SAM" id="Coils"/>
    </source>
</evidence>
<dbReference type="Gene3D" id="3.80.10.10">
    <property type="entry name" value="Ribonuclease Inhibitor"/>
    <property type="match status" value="1"/>
</dbReference>
<dbReference type="SUPFAM" id="SSF52047">
    <property type="entry name" value="RNI-like"/>
    <property type="match status" value="1"/>
</dbReference>
<reference evidence="2 3" key="1">
    <citation type="submission" date="2015-02" db="EMBL/GenBank/DDBJ databases">
        <title>Genome Sequencing of Rickettsiales.</title>
        <authorList>
            <person name="Daugherty S.C."/>
            <person name="Su Q."/>
            <person name="Abolude K."/>
            <person name="Beier-Sexton M."/>
            <person name="Carlyon J.A."/>
            <person name="Carter R."/>
            <person name="Day N.P."/>
            <person name="Dumler S.J."/>
            <person name="Dyachenko V."/>
            <person name="Godinez A."/>
            <person name="Kurtti T.J."/>
            <person name="Lichay M."/>
            <person name="Mullins K.E."/>
            <person name="Ott S."/>
            <person name="Pappas-Brown V."/>
            <person name="Paris D.H."/>
            <person name="Patel P."/>
            <person name="Richards A.L."/>
            <person name="Sadzewicz L."/>
            <person name="Sears K."/>
            <person name="Seidman D."/>
            <person name="Sengamalay N."/>
            <person name="Stenos J."/>
            <person name="Tallon L.J."/>
            <person name="Vincent G."/>
            <person name="Fraser C.M."/>
            <person name="Munderloh U."/>
            <person name="Dunning-Hotopp J.C."/>
        </authorList>
    </citation>
    <scope>NUCLEOTIDE SEQUENCE [LARGE SCALE GENOMIC DNA]</scope>
    <source>
        <strain evidence="2 3">RML Mogi</strain>
    </source>
</reference>